<dbReference type="InterPro" id="IPR012340">
    <property type="entry name" value="NA-bd_OB-fold"/>
</dbReference>
<dbReference type="AlphaFoldDB" id="A0A1E5Q0F2"/>
<dbReference type="STRING" id="36818.BGK67_31445"/>
<evidence type="ECO:0000259" key="1">
    <source>
        <dbReference type="PROSITE" id="PS51857"/>
    </source>
</evidence>
<dbReference type="EMBL" id="MEHK01000001">
    <property type="protein sequence ID" value="OEJ35223.1"/>
    <property type="molecule type" value="Genomic_DNA"/>
</dbReference>
<organism evidence="2 3">
    <name type="scientific">Streptomyces subrutilus</name>
    <dbReference type="NCBI Taxonomy" id="36818"/>
    <lineage>
        <taxon>Bacteria</taxon>
        <taxon>Bacillati</taxon>
        <taxon>Actinomycetota</taxon>
        <taxon>Actinomycetes</taxon>
        <taxon>Kitasatosporales</taxon>
        <taxon>Streptomycetaceae</taxon>
        <taxon>Streptomyces</taxon>
    </lineage>
</organism>
<dbReference type="SUPFAM" id="SSF50249">
    <property type="entry name" value="Nucleic acid-binding proteins"/>
    <property type="match status" value="1"/>
</dbReference>
<protein>
    <recommendedName>
        <fullName evidence="1">CSD domain-containing protein</fullName>
    </recommendedName>
</protein>
<dbReference type="InterPro" id="IPR002059">
    <property type="entry name" value="CSP_DNA-bd"/>
</dbReference>
<accession>A0A1E5Q0F2</accession>
<gene>
    <name evidence="2" type="ORF">BGK67_31445</name>
</gene>
<reference evidence="2 3" key="1">
    <citation type="submission" date="2016-08" db="EMBL/GenBank/DDBJ databases">
        <title>The complete genome of Streptomyces subrutilus 10-1-1.</title>
        <authorList>
            <person name="Chen X."/>
        </authorList>
    </citation>
    <scope>NUCLEOTIDE SEQUENCE [LARGE SCALE GENOMIC DNA]</scope>
    <source>
        <strain evidence="2 3">10-1-1</strain>
    </source>
</reference>
<evidence type="ECO:0000313" key="3">
    <source>
        <dbReference type="Proteomes" id="UP000095705"/>
    </source>
</evidence>
<sequence>MSPFGVVKWFDPDRGTGLISQEGAGPDVQAEASAIQGEDGCLRQGEEVFFNMTLDSWGLRADNIHRSVRREARRLNPSDVVTLHQGLLCP</sequence>
<comment type="caution">
    <text evidence="2">The sequence shown here is derived from an EMBL/GenBank/DDBJ whole genome shotgun (WGS) entry which is preliminary data.</text>
</comment>
<dbReference type="PROSITE" id="PS51857">
    <property type="entry name" value="CSD_2"/>
    <property type="match status" value="1"/>
</dbReference>
<dbReference type="Pfam" id="PF00313">
    <property type="entry name" value="CSD"/>
    <property type="match status" value="1"/>
</dbReference>
<feature type="domain" description="CSD" evidence="1">
    <location>
        <begin position="2"/>
        <end position="66"/>
    </location>
</feature>
<dbReference type="GO" id="GO:0003676">
    <property type="term" value="F:nucleic acid binding"/>
    <property type="evidence" value="ECO:0007669"/>
    <property type="project" value="InterPro"/>
</dbReference>
<keyword evidence="3" id="KW-1185">Reference proteome</keyword>
<dbReference type="Proteomes" id="UP000095705">
    <property type="component" value="Unassembled WGS sequence"/>
</dbReference>
<evidence type="ECO:0000313" key="2">
    <source>
        <dbReference type="EMBL" id="OEJ35223.1"/>
    </source>
</evidence>
<dbReference type="Gene3D" id="2.40.50.140">
    <property type="entry name" value="Nucleic acid-binding proteins"/>
    <property type="match status" value="1"/>
</dbReference>
<proteinExistence type="predicted"/>
<name>A0A1E5Q0F2_9ACTN</name>